<feature type="transmembrane region" description="Helical" evidence="6">
    <location>
        <begin position="51"/>
        <end position="72"/>
    </location>
</feature>
<evidence type="ECO:0000256" key="1">
    <source>
        <dbReference type="ARBA" id="ARBA00004651"/>
    </source>
</evidence>
<dbReference type="RefSeq" id="WP_342302592.1">
    <property type="nucleotide sequence ID" value="NZ_JBANCH010000003.1"/>
</dbReference>
<evidence type="ECO:0000256" key="6">
    <source>
        <dbReference type="SAM" id="Phobius"/>
    </source>
</evidence>
<dbReference type="EMBL" id="JBCEWA010000001">
    <property type="protein sequence ID" value="MEL5987078.1"/>
    <property type="molecule type" value="Genomic_DNA"/>
</dbReference>
<dbReference type="InterPro" id="IPR036259">
    <property type="entry name" value="MFS_trans_sf"/>
</dbReference>
<feature type="transmembrane region" description="Helical" evidence="6">
    <location>
        <begin position="79"/>
        <end position="98"/>
    </location>
</feature>
<comment type="subcellular location">
    <subcellularLocation>
        <location evidence="1">Cell membrane</location>
        <topology evidence="1">Multi-pass membrane protein</topology>
    </subcellularLocation>
</comment>
<dbReference type="InterPro" id="IPR011701">
    <property type="entry name" value="MFS"/>
</dbReference>
<organism evidence="8 9">
    <name type="scientific">Kurthia gibsonii</name>
    <dbReference type="NCBI Taxonomy" id="33946"/>
    <lineage>
        <taxon>Bacteria</taxon>
        <taxon>Bacillati</taxon>
        <taxon>Bacillota</taxon>
        <taxon>Bacilli</taxon>
        <taxon>Bacillales</taxon>
        <taxon>Caryophanaceae</taxon>
        <taxon>Kurthia</taxon>
    </lineage>
</organism>
<evidence type="ECO:0000256" key="5">
    <source>
        <dbReference type="ARBA" id="ARBA00023136"/>
    </source>
</evidence>
<feature type="transmembrane region" description="Helical" evidence="6">
    <location>
        <begin position="354"/>
        <end position="378"/>
    </location>
</feature>
<feature type="transmembrane region" description="Helical" evidence="6">
    <location>
        <begin position="384"/>
        <end position="404"/>
    </location>
</feature>
<keyword evidence="2" id="KW-0813">Transport</keyword>
<dbReference type="InterPro" id="IPR050327">
    <property type="entry name" value="Proton-linked_MCT"/>
</dbReference>
<comment type="caution">
    <text evidence="8">The sequence shown here is derived from an EMBL/GenBank/DDBJ whole genome shotgun (WGS) entry which is preliminary data.</text>
</comment>
<dbReference type="PROSITE" id="PS50850">
    <property type="entry name" value="MFS"/>
    <property type="match status" value="1"/>
</dbReference>
<protein>
    <submittedName>
        <fullName evidence="8">MFS transporter</fullName>
    </submittedName>
</protein>
<dbReference type="InterPro" id="IPR020846">
    <property type="entry name" value="MFS_dom"/>
</dbReference>
<evidence type="ECO:0000313" key="8">
    <source>
        <dbReference type="EMBL" id="MEL5987078.1"/>
    </source>
</evidence>
<dbReference type="Proteomes" id="UP001398420">
    <property type="component" value="Unassembled WGS sequence"/>
</dbReference>
<dbReference type="Gene3D" id="1.20.1250.20">
    <property type="entry name" value="MFS general substrate transporter like domains"/>
    <property type="match status" value="2"/>
</dbReference>
<sequence>MKKDGKIFYGWWILLASIMIMTFLYAPIANLVSLFIKPVTEDLKMERADFMNYYTIMALASMVAAPLAGRLMKRIPIRIYLTTFTLFGAISYIGFSFSSTAWQFYLFAIPMGAALAGAAMIPVSVLITNWFVEKRGLALGIALAGTGLGGAILSPITSWLITDFGWRTAYLTIGIIIIVAIIPFTLFIVTLTPESKGLLPLGAKDIPTNENAHKPISGVSQKRTFLSLSFWCFCLAILVAGIVINGLIINMVPYLTDLGASPQHAALLLSLGSIMVIGGKLLIGKLYDSLGLFITITIICIGSFAALFFMMHGNLLIPGILFTIGMGIGGTAVTVTPAYLTGALFGEKDYGAKYGIVAIFTSLGAAITPIVSGAIYSINQSYDLLIYVLLGLTVAEIILFTVAIKTKPKADEELTVETTTITNEGGI</sequence>
<feature type="domain" description="Major facilitator superfamily (MFS) profile" evidence="7">
    <location>
        <begin position="14"/>
        <end position="407"/>
    </location>
</feature>
<dbReference type="PANTHER" id="PTHR11360">
    <property type="entry name" value="MONOCARBOXYLATE TRANSPORTER"/>
    <property type="match status" value="1"/>
</dbReference>
<feature type="transmembrane region" description="Helical" evidence="6">
    <location>
        <begin position="316"/>
        <end position="342"/>
    </location>
</feature>
<feature type="transmembrane region" description="Helical" evidence="6">
    <location>
        <begin position="12"/>
        <end position="36"/>
    </location>
</feature>
<gene>
    <name evidence="8" type="ORF">AAF454_01415</name>
</gene>
<keyword evidence="5 6" id="KW-0472">Membrane</keyword>
<proteinExistence type="predicted"/>
<keyword evidence="3 6" id="KW-0812">Transmembrane</keyword>
<reference evidence="8 9" key="1">
    <citation type="submission" date="2024-04" db="EMBL/GenBank/DDBJ databases">
        <authorList>
            <person name="Wu Y.S."/>
            <person name="Zhang L."/>
        </authorList>
    </citation>
    <scope>NUCLEOTIDE SEQUENCE [LARGE SCALE GENOMIC DNA]</scope>
    <source>
        <strain evidence="8 9">KG-01</strain>
    </source>
</reference>
<evidence type="ECO:0000256" key="3">
    <source>
        <dbReference type="ARBA" id="ARBA00022692"/>
    </source>
</evidence>
<dbReference type="Pfam" id="PF07690">
    <property type="entry name" value="MFS_1"/>
    <property type="match status" value="1"/>
</dbReference>
<accession>A0ABU9LH56</accession>
<evidence type="ECO:0000313" key="9">
    <source>
        <dbReference type="Proteomes" id="UP001398420"/>
    </source>
</evidence>
<evidence type="ECO:0000259" key="7">
    <source>
        <dbReference type="PROSITE" id="PS50850"/>
    </source>
</evidence>
<keyword evidence="9" id="KW-1185">Reference proteome</keyword>
<feature type="transmembrane region" description="Helical" evidence="6">
    <location>
        <begin position="139"/>
        <end position="162"/>
    </location>
</feature>
<evidence type="ECO:0000256" key="2">
    <source>
        <dbReference type="ARBA" id="ARBA00022448"/>
    </source>
</evidence>
<keyword evidence="4 6" id="KW-1133">Transmembrane helix</keyword>
<name>A0ABU9LH56_9BACL</name>
<feature type="transmembrane region" description="Helical" evidence="6">
    <location>
        <begin position="230"/>
        <end position="252"/>
    </location>
</feature>
<evidence type="ECO:0000256" key="4">
    <source>
        <dbReference type="ARBA" id="ARBA00022989"/>
    </source>
</evidence>
<feature type="transmembrane region" description="Helical" evidence="6">
    <location>
        <begin position="264"/>
        <end position="283"/>
    </location>
</feature>
<dbReference type="PANTHER" id="PTHR11360:SF284">
    <property type="entry name" value="EG:103B4.3 PROTEIN-RELATED"/>
    <property type="match status" value="1"/>
</dbReference>
<feature type="transmembrane region" description="Helical" evidence="6">
    <location>
        <begin position="168"/>
        <end position="191"/>
    </location>
</feature>
<feature type="transmembrane region" description="Helical" evidence="6">
    <location>
        <begin position="104"/>
        <end position="127"/>
    </location>
</feature>
<dbReference type="SUPFAM" id="SSF103473">
    <property type="entry name" value="MFS general substrate transporter"/>
    <property type="match status" value="1"/>
</dbReference>
<feature type="transmembrane region" description="Helical" evidence="6">
    <location>
        <begin position="290"/>
        <end position="310"/>
    </location>
</feature>